<keyword evidence="2" id="KW-0645">Protease</keyword>
<dbReference type="EMBL" id="BJCL01000008">
    <property type="protein sequence ID" value="GCL64136.1"/>
    <property type="molecule type" value="Genomic_DNA"/>
</dbReference>
<dbReference type="Gene3D" id="2.30.130.40">
    <property type="entry name" value="LON domain-like"/>
    <property type="match status" value="1"/>
</dbReference>
<dbReference type="Proteomes" id="UP000301751">
    <property type="component" value="Unassembled WGS sequence"/>
</dbReference>
<keyword evidence="2" id="KW-0378">Hydrolase</keyword>
<dbReference type="SUPFAM" id="SSF88697">
    <property type="entry name" value="PUA domain-like"/>
    <property type="match status" value="1"/>
</dbReference>
<evidence type="ECO:0000313" key="2">
    <source>
        <dbReference type="EMBL" id="GCL64136.1"/>
    </source>
</evidence>
<dbReference type="PANTHER" id="PTHR46732:SF8">
    <property type="entry name" value="ATP-DEPENDENT PROTEASE LA (LON) DOMAIN PROTEIN"/>
    <property type="match status" value="1"/>
</dbReference>
<dbReference type="Pfam" id="PF02190">
    <property type="entry name" value="LON_substr_bdg"/>
    <property type="match status" value="1"/>
</dbReference>
<dbReference type="InterPro" id="IPR046336">
    <property type="entry name" value="Lon_prtase_N_sf"/>
</dbReference>
<feature type="domain" description="Lon N-terminal" evidence="1">
    <location>
        <begin position="14"/>
        <end position="211"/>
    </location>
</feature>
<reference evidence="3" key="1">
    <citation type="submission" date="2019-03" db="EMBL/GenBank/DDBJ databases">
        <title>Aquabacterium pictum sp.nov., the first bacteriochlorophyll a-containing freshwater bacterium in the genus Aquabacterium of the class Betaproteobacteria.</title>
        <authorList>
            <person name="Hirose S."/>
            <person name="Tank M."/>
            <person name="Hara E."/>
            <person name="Tamaki H."/>
            <person name="Takaichi S."/>
            <person name="Haruta S."/>
            <person name="Hanada S."/>
        </authorList>
    </citation>
    <scope>NUCLEOTIDE SEQUENCE [LARGE SCALE GENOMIC DNA]</scope>
    <source>
        <strain evidence="3">W35</strain>
    </source>
</reference>
<dbReference type="InterPro" id="IPR015947">
    <property type="entry name" value="PUA-like_sf"/>
</dbReference>
<dbReference type="PANTHER" id="PTHR46732">
    <property type="entry name" value="ATP-DEPENDENT PROTEASE LA (LON) DOMAIN PROTEIN"/>
    <property type="match status" value="1"/>
</dbReference>
<organism evidence="2 3">
    <name type="scientific">Pseudaquabacterium pictum</name>
    <dbReference type="NCBI Taxonomy" id="2315236"/>
    <lineage>
        <taxon>Bacteria</taxon>
        <taxon>Pseudomonadati</taxon>
        <taxon>Pseudomonadota</taxon>
        <taxon>Betaproteobacteria</taxon>
        <taxon>Burkholderiales</taxon>
        <taxon>Sphaerotilaceae</taxon>
        <taxon>Pseudaquabacterium</taxon>
    </lineage>
</organism>
<dbReference type="SMART" id="SM00464">
    <property type="entry name" value="LON"/>
    <property type="match status" value="1"/>
</dbReference>
<dbReference type="RefSeq" id="WP_228027139.1">
    <property type="nucleotide sequence ID" value="NZ_BJCL01000008.1"/>
</dbReference>
<evidence type="ECO:0000259" key="1">
    <source>
        <dbReference type="PROSITE" id="PS51787"/>
    </source>
</evidence>
<dbReference type="AlphaFoldDB" id="A0A480AT42"/>
<dbReference type="Gene3D" id="1.10.4060.10">
    <property type="entry name" value="BPP1347 like domain"/>
    <property type="match status" value="1"/>
</dbReference>
<gene>
    <name evidence="2" type="ORF">AQPW35_32170</name>
</gene>
<proteinExistence type="predicted"/>
<accession>A0A480AT42</accession>
<dbReference type="GO" id="GO:0008233">
    <property type="term" value="F:peptidase activity"/>
    <property type="evidence" value="ECO:0007669"/>
    <property type="project" value="UniProtKB-KW"/>
</dbReference>
<keyword evidence="3" id="KW-1185">Reference proteome</keyword>
<dbReference type="InterPro" id="IPR003111">
    <property type="entry name" value="Lon_prtase_N"/>
</dbReference>
<sequence length="213" mass="22529">MTTAAAPQAGAGPWTALPLFPLGTVLFPGGLLPLKVFEARYLDLVSHCLRTNEPFAVVHIRQGSELRGAGSGKTLLEAVGVLAHVQEVDAEQPGILRVRCTGGLRVHLGATHQRDDGLWLAAATAGAPDPAVPLPAELQPAADALGRAIEALDGQGHHPFLQPHALDDAGWVANRWCEILPISGAAKQRLMALDEPVLRLQLVQDYLQGKGLL</sequence>
<dbReference type="PROSITE" id="PS51787">
    <property type="entry name" value="LON_N"/>
    <property type="match status" value="1"/>
</dbReference>
<name>A0A480AT42_9BURK</name>
<comment type="caution">
    <text evidence="2">The sequence shown here is derived from an EMBL/GenBank/DDBJ whole genome shotgun (WGS) entry which is preliminary data.</text>
</comment>
<dbReference type="GO" id="GO:0006508">
    <property type="term" value="P:proteolysis"/>
    <property type="evidence" value="ECO:0007669"/>
    <property type="project" value="UniProtKB-KW"/>
</dbReference>
<evidence type="ECO:0000313" key="3">
    <source>
        <dbReference type="Proteomes" id="UP000301751"/>
    </source>
</evidence>
<protein>
    <submittedName>
        <fullName evidence="2">ATP-dependent protease</fullName>
    </submittedName>
</protein>